<dbReference type="EMBL" id="BAABCS010000002">
    <property type="protein sequence ID" value="GAA4039665.1"/>
    <property type="molecule type" value="Genomic_DNA"/>
</dbReference>
<reference evidence="4" key="1">
    <citation type="journal article" date="2019" name="Int. J. Syst. Evol. Microbiol.">
        <title>The Global Catalogue of Microorganisms (GCM) 10K type strain sequencing project: providing services to taxonomists for standard genome sequencing and annotation.</title>
        <authorList>
            <consortium name="The Broad Institute Genomics Platform"/>
            <consortium name="The Broad Institute Genome Sequencing Center for Infectious Disease"/>
            <person name="Wu L."/>
            <person name="Ma J."/>
        </authorList>
    </citation>
    <scope>NUCLEOTIDE SEQUENCE [LARGE SCALE GENOMIC DNA]</scope>
    <source>
        <strain evidence="4">JCM 17068</strain>
    </source>
</reference>
<dbReference type="PANTHER" id="PTHR23028">
    <property type="entry name" value="ACETYLTRANSFERASE"/>
    <property type="match status" value="1"/>
</dbReference>
<feature type="transmembrane region" description="Helical" evidence="1">
    <location>
        <begin position="159"/>
        <end position="178"/>
    </location>
</feature>
<dbReference type="InterPro" id="IPR050879">
    <property type="entry name" value="Acyltransferase_3"/>
</dbReference>
<protein>
    <submittedName>
        <fullName evidence="3">Acyltransferase</fullName>
    </submittedName>
</protein>
<keyword evidence="1" id="KW-1133">Transmembrane helix</keyword>
<feature type="transmembrane region" description="Helical" evidence="1">
    <location>
        <begin position="44"/>
        <end position="61"/>
    </location>
</feature>
<gene>
    <name evidence="3" type="ORF">GCM10022388_00200</name>
</gene>
<organism evidence="3 4">
    <name type="scientific">Flavobacterium chungnamense</name>
    <dbReference type="NCBI Taxonomy" id="706182"/>
    <lineage>
        <taxon>Bacteria</taxon>
        <taxon>Pseudomonadati</taxon>
        <taxon>Bacteroidota</taxon>
        <taxon>Flavobacteriia</taxon>
        <taxon>Flavobacteriales</taxon>
        <taxon>Flavobacteriaceae</taxon>
        <taxon>Flavobacterium</taxon>
    </lineage>
</organism>
<keyword evidence="1" id="KW-0812">Transmembrane</keyword>
<keyword evidence="4" id="KW-1185">Reference proteome</keyword>
<proteinExistence type="predicted"/>
<dbReference type="InterPro" id="IPR002656">
    <property type="entry name" value="Acyl_transf_3_dom"/>
</dbReference>
<dbReference type="RefSeq" id="WP_345088829.1">
    <property type="nucleotide sequence ID" value="NZ_BAABCS010000002.1"/>
</dbReference>
<keyword evidence="3" id="KW-0012">Acyltransferase</keyword>
<dbReference type="GO" id="GO:0016746">
    <property type="term" value="F:acyltransferase activity"/>
    <property type="evidence" value="ECO:0007669"/>
    <property type="project" value="UniProtKB-KW"/>
</dbReference>
<feature type="transmembrane region" description="Helical" evidence="1">
    <location>
        <begin position="82"/>
        <end position="107"/>
    </location>
</feature>
<comment type="caution">
    <text evidence="3">The sequence shown here is derived from an EMBL/GenBank/DDBJ whole genome shotgun (WGS) entry which is preliminary data.</text>
</comment>
<feature type="transmembrane region" description="Helical" evidence="1">
    <location>
        <begin position="281"/>
        <end position="301"/>
    </location>
</feature>
<keyword evidence="3" id="KW-0808">Transferase</keyword>
<evidence type="ECO:0000256" key="1">
    <source>
        <dbReference type="SAM" id="Phobius"/>
    </source>
</evidence>
<feature type="transmembrane region" description="Helical" evidence="1">
    <location>
        <begin position="307"/>
        <end position="333"/>
    </location>
</feature>
<dbReference type="PANTHER" id="PTHR23028:SF53">
    <property type="entry name" value="ACYL_TRANSF_3 DOMAIN-CONTAINING PROTEIN"/>
    <property type="match status" value="1"/>
</dbReference>
<evidence type="ECO:0000313" key="3">
    <source>
        <dbReference type="EMBL" id="GAA4039665.1"/>
    </source>
</evidence>
<feature type="transmembrane region" description="Helical" evidence="1">
    <location>
        <begin position="127"/>
        <end position="147"/>
    </location>
</feature>
<dbReference type="Pfam" id="PF01757">
    <property type="entry name" value="Acyl_transf_3"/>
    <property type="match status" value="1"/>
</dbReference>
<name>A0ABP7UBU2_9FLAO</name>
<feature type="transmembrane region" description="Helical" evidence="1">
    <location>
        <begin position="7"/>
        <end position="24"/>
    </location>
</feature>
<feature type="transmembrane region" description="Helical" evidence="1">
    <location>
        <begin position="251"/>
        <end position="269"/>
    </location>
</feature>
<dbReference type="Proteomes" id="UP001500426">
    <property type="component" value="Unassembled WGS sequence"/>
</dbReference>
<sequence>MRIEQLTFTRFVAALAIVVFHFGSTANPFAFKYVNSFVSQLNSGVSYFFMLSGFIMIISYWDKGVINWIDYIKNRMARVYPIYFIGIFAALFHSIIKLDVNLFDIFFNVIMMQSWIPGRALTGNPPGWSICVEFLFYCIFPFLFNLVYKPLIEKHLIKIILVVVLVFIFSQFIFLYFYNSSFYKGFPSQSHDMLFFFPLMHLSEFLIGNLAGLFFIKYGKDLIRNYDIPLVILVLILVTVLSFPLSGLSYFNGLLAFIIIPIILLLSMNNGKITQLFSRKSFVFLGEISYSLYILQFPFYVYLRHIVIYNVTVSFFVKLFVLIIISSLTYLYIEKPLRRTIKNLKFQK</sequence>
<feature type="transmembrane region" description="Helical" evidence="1">
    <location>
        <begin position="228"/>
        <end position="245"/>
    </location>
</feature>
<evidence type="ECO:0000313" key="4">
    <source>
        <dbReference type="Proteomes" id="UP001500426"/>
    </source>
</evidence>
<evidence type="ECO:0000259" key="2">
    <source>
        <dbReference type="Pfam" id="PF01757"/>
    </source>
</evidence>
<keyword evidence="1" id="KW-0472">Membrane</keyword>
<feature type="transmembrane region" description="Helical" evidence="1">
    <location>
        <begin position="193"/>
        <end position="216"/>
    </location>
</feature>
<accession>A0ABP7UBU2</accession>
<feature type="domain" description="Acyltransferase 3" evidence="2">
    <location>
        <begin position="6"/>
        <end position="329"/>
    </location>
</feature>